<dbReference type="AlphaFoldDB" id="A0A0C2WP66"/>
<protein>
    <submittedName>
        <fullName evidence="1">Uncharacterized protein</fullName>
    </submittedName>
</protein>
<reference evidence="2" key="2">
    <citation type="submission" date="2015-01" db="EMBL/GenBank/DDBJ databases">
        <title>Evolutionary Origins and Diversification of the Mycorrhizal Mutualists.</title>
        <authorList>
            <consortium name="DOE Joint Genome Institute"/>
            <consortium name="Mycorrhizal Genomics Consortium"/>
            <person name="Kohler A."/>
            <person name="Kuo A."/>
            <person name="Nagy L.G."/>
            <person name="Floudas D."/>
            <person name="Copeland A."/>
            <person name="Barry K.W."/>
            <person name="Cichocki N."/>
            <person name="Veneault-Fourrey C."/>
            <person name="LaButti K."/>
            <person name="Lindquist E.A."/>
            <person name="Lipzen A."/>
            <person name="Lundell T."/>
            <person name="Morin E."/>
            <person name="Murat C."/>
            <person name="Riley R."/>
            <person name="Ohm R."/>
            <person name="Sun H."/>
            <person name="Tunlid A."/>
            <person name="Henrissat B."/>
            <person name="Grigoriev I.V."/>
            <person name="Hibbett D.S."/>
            <person name="Martin F."/>
        </authorList>
    </citation>
    <scope>NUCLEOTIDE SEQUENCE [LARGE SCALE GENOMIC DNA]</scope>
    <source>
        <strain evidence="2">MAFF 305830</strain>
    </source>
</reference>
<dbReference type="EMBL" id="KN824687">
    <property type="protein sequence ID" value="KIM19462.1"/>
    <property type="molecule type" value="Genomic_DNA"/>
</dbReference>
<dbReference type="HOGENOM" id="CLU_999496_0_0_1"/>
<evidence type="ECO:0000313" key="2">
    <source>
        <dbReference type="Proteomes" id="UP000054097"/>
    </source>
</evidence>
<proteinExistence type="predicted"/>
<accession>A0A0C2WP66</accession>
<keyword evidence="2" id="KW-1185">Reference proteome</keyword>
<gene>
    <name evidence="1" type="ORF">M408DRAFT_31200</name>
</gene>
<name>A0A0C2WP66_SERVB</name>
<organism evidence="1 2">
    <name type="scientific">Serendipita vermifera MAFF 305830</name>
    <dbReference type="NCBI Taxonomy" id="933852"/>
    <lineage>
        <taxon>Eukaryota</taxon>
        <taxon>Fungi</taxon>
        <taxon>Dikarya</taxon>
        <taxon>Basidiomycota</taxon>
        <taxon>Agaricomycotina</taxon>
        <taxon>Agaricomycetes</taxon>
        <taxon>Sebacinales</taxon>
        <taxon>Serendipitaceae</taxon>
        <taxon>Serendipita</taxon>
    </lineage>
</organism>
<feature type="non-terminal residue" evidence="1">
    <location>
        <position position="279"/>
    </location>
</feature>
<dbReference type="Proteomes" id="UP000054097">
    <property type="component" value="Unassembled WGS sequence"/>
</dbReference>
<evidence type="ECO:0000313" key="1">
    <source>
        <dbReference type="EMBL" id="KIM19462.1"/>
    </source>
</evidence>
<reference evidence="1 2" key="1">
    <citation type="submission" date="2014-04" db="EMBL/GenBank/DDBJ databases">
        <authorList>
            <consortium name="DOE Joint Genome Institute"/>
            <person name="Kuo A."/>
            <person name="Zuccaro A."/>
            <person name="Kohler A."/>
            <person name="Nagy L.G."/>
            <person name="Floudas D."/>
            <person name="Copeland A."/>
            <person name="Barry K.W."/>
            <person name="Cichocki N."/>
            <person name="Veneault-Fourrey C."/>
            <person name="LaButti K."/>
            <person name="Lindquist E.A."/>
            <person name="Lipzen A."/>
            <person name="Lundell T."/>
            <person name="Morin E."/>
            <person name="Murat C."/>
            <person name="Sun H."/>
            <person name="Tunlid A."/>
            <person name="Henrissat B."/>
            <person name="Grigoriev I.V."/>
            <person name="Hibbett D.S."/>
            <person name="Martin F."/>
            <person name="Nordberg H.P."/>
            <person name="Cantor M.N."/>
            <person name="Hua S.X."/>
        </authorList>
    </citation>
    <scope>NUCLEOTIDE SEQUENCE [LARGE SCALE GENOMIC DNA]</scope>
    <source>
        <strain evidence="1 2">MAFF 305830</strain>
    </source>
</reference>
<sequence length="279" mass="31594">MTDKQPAQPLVGFEGEQRVVLVNHVLDFGGLFFLSGQLSHLGQNLFTVLDLEKAYNYESFADFLKKVDAHLLIKATQIALCCDVPLVPILHEETSQYHKGIPRGKIRTIVDRIPEPIREEVLAITIKMIETSKFVQELHKIDFNSTSSLDELRSLQATWNPKWSDSRISTLISPFLSYISNEIADREQSHAEIQSRLENVSVPAINKPHPDFDPSSMPENLEACYANYTKCHDAASAPEAQKSLQKWYNNWTGGFMDTMLPPIGSSFLDHDPKSSQNHW</sequence>